<evidence type="ECO:0000313" key="1">
    <source>
        <dbReference type="EMBL" id="AYF04195.1"/>
    </source>
</evidence>
<geneLocation type="plasmid" evidence="2">
    <name>pyee6</name>
</geneLocation>
<name>A0A386UU30_9RHOB</name>
<gene>
    <name evidence="1" type="ORF">PY32053_04709</name>
</gene>
<proteinExistence type="predicted"/>
<dbReference type="RefSeq" id="WP_120445313.1">
    <property type="nucleotide sequence ID" value="NZ_CP031084.1"/>
</dbReference>
<protein>
    <submittedName>
        <fullName evidence="1">Replication protein RepA</fullName>
    </submittedName>
</protein>
<organism evidence="1 2">
    <name type="scientific">Paracoccus yeei</name>
    <dbReference type="NCBI Taxonomy" id="147645"/>
    <lineage>
        <taxon>Bacteria</taxon>
        <taxon>Pseudomonadati</taxon>
        <taxon>Pseudomonadota</taxon>
        <taxon>Alphaproteobacteria</taxon>
        <taxon>Rhodobacterales</taxon>
        <taxon>Paracoccaceae</taxon>
        <taxon>Paracoccus</taxon>
    </lineage>
</organism>
<evidence type="ECO:0000313" key="2">
    <source>
        <dbReference type="Proteomes" id="UP000272010"/>
    </source>
</evidence>
<dbReference type="AlphaFoldDB" id="A0A386UU30"/>
<reference evidence="2" key="1">
    <citation type="submission" date="2018-07" db="EMBL/GenBank/DDBJ databases">
        <title>Genome Structure of the Opportunistic Pathogen Paracoccus yeei (Alphaproteobacteria) and Identification of Putative Virulence Factors.</title>
        <authorList>
            <person name="Lasek R."/>
            <person name="Szuplewska M."/>
            <person name="Mitura M."/>
            <person name="Decewicz P."/>
            <person name="Chmielowska C."/>
            <person name="Pawlot A."/>
            <person name="Sentkowska D."/>
            <person name="Czarnecki J."/>
            <person name="Bartosik D."/>
        </authorList>
    </citation>
    <scope>NUCLEOTIDE SEQUENCE [LARGE SCALE GENOMIC DNA]</scope>
    <source>
        <strain evidence="2">CCUG 32053</strain>
        <plasmid evidence="2">pyee6</plasmid>
    </source>
</reference>
<accession>A0A386UU30</accession>
<sequence length="335" mass="38591">MALLPDRHPQKDFFILDIADVVPKDDTASMEHPMFSLATKPDMRHLHYASGDVRLEITPSYNGLPTIFDKDILIFCISQLMHMKNRGEKVGKRVRFTGRELLVSTNRPTNNLGYQRLEQAFKRLRGTTFKTDIRTGDRMETRIFGLIDEGGFVMRDDGSWRLDYCEVVLSDWLMRAIDSDQVVTISNDYFRLRRPLERRLYEIARKHCGNQLKWHIGLAKLQEKTGSNAPLKKFRLNLRQIIADDHTPFYRIELTGDDLVIFRPRNTKTQIAPAIILPDWAEEKARALAREKGRDYHALQADWLAFAQAETAKGNPPKNAGAAFVAYCGKQESLR</sequence>
<dbReference type="GeneID" id="97050271"/>
<dbReference type="Proteomes" id="UP000272010">
    <property type="component" value="Plasmid pYEE6"/>
</dbReference>
<dbReference type="InterPro" id="IPR018777">
    <property type="entry name" value="Replication_initiator_prot_A"/>
</dbReference>
<dbReference type="EMBL" id="CP031084">
    <property type="protein sequence ID" value="AYF04195.1"/>
    <property type="molecule type" value="Genomic_DNA"/>
</dbReference>
<dbReference type="Pfam" id="PF10134">
    <property type="entry name" value="RPA"/>
    <property type="match status" value="1"/>
</dbReference>
<keyword evidence="1" id="KW-0614">Plasmid</keyword>